<dbReference type="InterPro" id="IPR036890">
    <property type="entry name" value="HATPase_C_sf"/>
</dbReference>
<evidence type="ECO:0000313" key="3">
    <source>
        <dbReference type="EMBL" id="CAL2108378.1"/>
    </source>
</evidence>
<accession>A0ABM9PRG3</accession>
<dbReference type="InterPro" id="IPR050640">
    <property type="entry name" value="Bact_2-comp_sensor_kinase"/>
</dbReference>
<dbReference type="Pfam" id="PF06580">
    <property type="entry name" value="His_kinase"/>
    <property type="match status" value="1"/>
</dbReference>
<keyword evidence="1" id="KW-0812">Transmembrane</keyword>
<dbReference type="InterPro" id="IPR010559">
    <property type="entry name" value="Sig_transdc_His_kin_internal"/>
</dbReference>
<dbReference type="GO" id="GO:0004673">
    <property type="term" value="F:protein histidine kinase activity"/>
    <property type="evidence" value="ECO:0007669"/>
    <property type="project" value="UniProtKB-EC"/>
</dbReference>
<keyword evidence="1" id="KW-0472">Membrane</keyword>
<evidence type="ECO:0000256" key="1">
    <source>
        <dbReference type="SAM" id="Phobius"/>
    </source>
</evidence>
<keyword evidence="1" id="KW-1133">Transmembrane helix</keyword>
<organism evidence="3 4">
    <name type="scientific">Tenacibaculum vairaonense</name>
    <dbReference type="NCBI Taxonomy" id="3137860"/>
    <lineage>
        <taxon>Bacteria</taxon>
        <taxon>Pseudomonadati</taxon>
        <taxon>Bacteroidota</taxon>
        <taxon>Flavobacteriia</taxon>
        <taxon>Flavobacteriales</taxon>
        <taxon>Flavobacteriaceae</taxon>
        <taxon>Tenacibaculum</taxon>
    </lineage>
</organism>
<feature type="transmembrane region" description="Helical" evidence="1">
    <location>
        <begin position="72"/>
        <end position="90"/>
    </location>
</feature>
<feature type="transmembrane region" description="Helical" evidence="1">
    <location>
        <begin position="12"/>
        <end position="28"/>
    </location>
</feature>
<gene>
    <name evidence="3" type="ORF">T190115A13A_70151</name>
</gene>
<reference evidence="3 4" key="1">
    <citation type="submission" date="2024-05" db="EMBL/GenBank/DDBJ databases">
        <authorList>
            <person name="Duchaud E."/>
        </authorList>
    </citation>
    <scope>NUCLEOTIDE SEQUENCE [LARGE SCALE GENOMIC DNA]</scope>
    <source>
        <strain evidence="3">Ena-SAMPLE-TAB-13-05-2024-13:56:06:370-140305</strain>
    </source>
</reference>
<sequence>MILTEILKKNKVIQHLLFWIALLAIYALSFNGNGEYYHYYLKNTLLKFPFYIIAVYTFNYWQVPLYLNKGRIAVFSLSVFFTSFIIYVLFKYSIYVKDNYPMYLFNIPAYLSKTLMFYTPALIVYAYKVYINQQEETNRLIRIQQEKLDTELQFLKAQLNPHFLFNTLNNLYSFVMTNSPKAGDMILQLSEILDYSLYKSQARFIDIKEELKCIDNYINLEKIRYGERLHVEFERKTPSLKAQISPLLLLSIVENAFKHGASGNLENPIIRISIKQIENKLYFSVWNTKNHYVNGAIGDAYKEGIGLKNIQRQLNLLYPNKHELNIIDKLDHFSLHLQITID</sequence>
<keyword evidence="3" id="KW-0418">Kinase</keyword>
<keyword evidence="4" id="KW-1185">Reference proteome</keyword>
<dbReference type="Proteomes" id="UP001497602">
    <property type="component" value="Unassembled WGS sequence"/>
</dbReference>
<dbReference type="EMBL" id="CAXJRC010000044">
    <property type="protein sequence ID" value="CAL2108378.1"/>
    <property type="molecule type" value="Genomic_DNA"/>
</dbReference>
<protein>
    <submittedName>
        <fullName evidence="3">Two-component system, LytTR family, sensor kinase</fullName>
        <ecNumber evidence="3">2.7.13.3</ecNumber>
    </submittedName>
</protein>
<keyword evidence="3" id="KW-0808">Transferase</keyword>
<feature type="transmembrane region" description="Helical" evidence="1">
    <location>
        <begin position="110"/>
        <end position="130"/>
    </location>
</feature>
<evidence type="ECO:0000259" key="2">
    <source>
        <dbReference type="Pfam" id="PF06580"/>
    </source>
</evidence>
<proteinExistence type="predicted"/>
<feature type="transmembrane region" description="Helical" evidence="1">
    <location>
        <begin position="48"/>
        <end position="67"/>
    </location>
</feature>
<dbReference type="RefSeq" id="WP_348739970.1">
    <property type="nucleotide sequence ID" value="NZ_CAXJRC010000044.1"/>
</dbReference>
<comment type="caution">
    <text evidence="3">The sequence shown here is derived from an EMBL/GenBank/DDBJ whole genome shotgun (WGS) entry which is preliminary data.</text>
</comment>
<dbReference type="EC" id="2.7.13.3" evidence="3"/>
<name>A0ABM9PRG3_9FLAO</name>
<evidence type="ECO:0000313" key="4">
    <source>
        <dbReference type="Proteomes" id="UP001497602"/>
    </source>
</evidence>
<dbReference type="SUPFAM" id="SSF55874">
    <property type="entry name" value="ATPase domain of HSP90 chaperone/DNA topoisomerase II/histidine kinase"/>
    <property type="match status" value="1"/>
</dbReference>
<dbReference type="PANTHER" id="PTHR34220:SF7">
    <property type="entry name" value="SENSOR HISTIDINE KINASE YPDA"/>
    <property type="match status" value="1"/>
</dbReference>
<dbReference type="PANTHER" id="PTHR34220">
    <property type="entry name" value="SENSOR HISTIDINE KINASE YPDA"/>
    <property type="match status" value="1"/>
</dbReference>
<feature type="domain" description="Signal transduction histidine kinase internal region" evidence="2">
    <location>
        <begin position="150"/>
        <end position="229"/>
    </location>
</feature>